<dbReference type="GO" id="GO:0003735">
    <property type="term" value="F:structural constituent of ribosome"/>
    <property type="evidence" value="ECO:0007669"/>
    <property type="project" value="InterPro"/>
</dbReference>
<evidence type="ECO:0000313" key="6">
    <source>
        <dbReference type="Proteomes" id="UP000434276"/>
    </source>
</evidence>
<dbReference type="OrthoDB" id="1932324at2759"/>
<dbReference type="ExpressionAtlas" id="A0A5S9XD30">
    <property type="expression patterns" value="baseline and differential"/>
</dbReference>
<evidence type="ECO:0000313" key="5">
    <source>
        <dbReference type="EMBL" id="CAA0382770.1"/>
    </source>
</evidence>
<comment type="similarity">
    <text evidence="1">Belongs to the universal ribosomal protein uL18 family.</text>
</comment>
<organism evidence="5 6">
    <name type="scientific">Arabidopsis thaliana</name>
    <name type="common">Mouse-ear cress</name>
    <dbReference type="NCBI Taxonomy" id="3702"/>
    <lineage>
        <taxon>Eukaryota</taxon>
        <taxon>Viridiplantae</taxon>
        <taxon>Streptophyta</taxon>
        <taxon>Embryophyta</taxon>
        <taxon>Tracheophyta</taxon>
        <taxon>Spermatophyta</taxon>
        <taxon>Magnoliopsida</taxon>
        <taxon>eudicotyledons</taxon>
        <taxon>Gunneridae</taxon>
        <taxon>Pentapetalae</taxon>
        <taxon>rosids</taxon>
        <taxon>malvids</taxon>
        <taxon>Brassicales</taxon>
        <taxon>Brassicaceae</taxon>
        <taxon>Camelineae</taxon>
        <taxon>Arabidopsis</taxon>
    </lineage>
</organism>
<name>A0A5S9XD30_ARATH</name>
<protein>
    <submittedName>
        <fullName evidence="5">Uncharacterized protein</fullName>
    </submittedName>
</protein>
<dbReference type="InterPro" id="IPR005484">
    <property type="entry name" value="Ribosomal_uL18_bac/plant/anim"/>
</dbReference>
<dbReference type="Proteomes" id="UP000434276">
    <property type="component" value="Unassembled WGS sequence"/>
</dbReference>
<keyword evidence="3" id="KW-0687">Ribonucleoprotein</keyword>
<feature type="compositionally biased region" description="Gly residues" evidence="4">
    <location>
        <begin position="1"/>
        <end position="14"/>
    </location>
</feature>
<evidence type="ECO:0000256" key="1">
    <source>
        <dbReference type="ARBA" id="ARBA00007116"/>
    </source>
</evidence>
<evidence type="ECO:0000256" key="4">
    <source>
        <dbReference type="SAM" id="MobiDB-lite"/>
    </source>
</evidence>
<dbReference type="Pfam" id="PF00861">
    <property type="entry name" value="Ribosomal_L18p"/>
    <property type="match status" value="1"/>
</dbReference>
<gene>
    <name evidence="5" type="ORF">C24_LOCUS12992</name>
</gene>
<feature type="region of interest" description="Disordered" evidence="4">
    <location>
        <begin position="1"/>
        <end position="29"/>
    </location>
</feature>
<evidence type="ECO:0000256" key="2">
    <source>
        <dbReference type="ARBA" id="ARBA00022980"/>
    </source>
</evidence>
<accession>A0A5S9XD30</accession>
<proteinExistence type="inferred from homology"/>
<dbReference type="GO" id="GO:0005840">
    <property type="term" value="C:ribosome"/>
    <property type="evidence" value="ECO:0007669"/>
    <property type="project" value="UniProtKB-KW"/>
</dbReference>
<keyword evidence="2" id="KW-0689">Ribosomal protein</keyword>
<dbReference type="AlphaFoldDB" id="A0A5S9XD30"/>
<dbReference type="SUPFAM" id="SSF53137">
    <property type="entry name" value="Translational machinery components"/>
    <property type="match status" value="1"/>
</dbReference>
<sequence>MIDGRSCGGDGGGRLSSPTAAIEPREPPKIRNLQNIEGDVIQRLSSLRTASTPIPIQYGGLKLLQFSDHGQGSEMAKKVGEVIEKSCVENGITKVAFDRAIYTYHGFSCFSK</sequence>
<dbReference type="GO" id="GO:1990904">
    <property type="term" value="C:ribonucleoprotein complex"/>
    <property type="evidence" value="ECO:0007669"/>
    <property type="project" value="UniProtKB-KW"/>
</dbReference>
<dbReference type="Gene3D" id="3.30.420.100">
    <property type="match status" value="1"/>
</dbReference>
<dbReference type="GO" id="GO:0006412">
    <property type="term" value="P:translation"/>
    <property type="evidence" value="ECO:0007669"/>
    <property type="project" value="InterPro"/>
</dbReference>
<reference evidence="5 6" key="1">
    <citation type="submission" date="2019-12" db="EMBL/GenBank/DDBJ databases">
        <authorList>
            <person name="Jiao W.-B."/>
            <person name="Schneeberger K."/>
        </authorList>
    </citation>
    <scope>NUCLEOTIDE SEQUENCE [LARGE SCALE GENOMIC DNA]</scope>
    <source>
        <strain evidence="6">cv. C24</strain>
    </source>
</reference>
<evidence type="ECO:0000256" key="3">
    <source>
        <dbReference type="ARBA" id="ARBA00023274"/>
    </source>
</evidence>
<dbReference type="EMBL" id="CACSHJ010000089">
    <property type="protein sequence ID" value="CAA0382770.1"/>
    <property type="molecule type" value="Genomic_DNA"/>
</dbReference>